<proteinExistence type="predicted"/>
<comment type="caution">
    <text evidence="1">The sequence shown here is derived from an EMBL/GenBank/DDBJ whole genome shotgun (WGS) entry which is preliminary data.</text>
</comment>
<name>A0ACB9RQ73_9MYRT</name>
<sequence>MFFFLVKKGSIFFWSNSRSSPAKALSKYVVLSGFRVLVLLGGIPCTPQDKMSSCLSGGSRTYGFDLEIVKATTTVAATWNSPASSSPSSTISESSNSPLSICTRKARTQRKRPNQTYNEAAALLSTAYPSIFPAKQLTDPRKSHKPHRANSPEDSSELFLPFRVARDESVFLIHHTSEEQKPSFFQIEPKFSPSGGRSCQTPEENEIQSKAARYDEDYVDDFETESILDEEIEEGIIDSIIGEKVVSQETENPNGQTCVAKFRPSWCRNNPGALLGLGGRLDICYGFRRKGVSAWRDVGEVNWWNFPTVDVNAISPKLNPSGGSSNNSVTEKKKKKKKVEKPQPVPSIEAHIERISNVELVKVKEDSLATSESGAKMAGLILKLDYNNVLEAWSGRGSPFPDDSPAPEATGIDIAARLAQIDLFGEGGGTRETSVQRYKEKRRTRLLSKKIRYQVRKLNADCRPRMKGRFVRGPNSKSIKEADDDGGIGNVPKPFRKK</sequence>
<evidence type="ECO:0000313" key="1">
    <source>
        <dbReference type="EMBL" id="KAI4380573.1"/>
    </source>
</evidence>
<evidence type="ECO:0000313" key="2">
    <source>
        <dbReference type="Proteomes" id="UP001057402"/>
    </source>
</evidence>
<gene>
    <name evidence="1" type="ORF">MLD38_006750</name>
</gene>
<dbReference type="Proteomes" id="UP001057402">
    <property type="component" value="Chromosome 3"/>
</dbReference>
<protein>
    <submittedName>
        <fullName evidence="1">Uncharacterized protein</fullName>
    </submittedName>
</protein>
<reference evidence="2" key="1">
    <citation type="journal article" date="2023" name="Front. Plant Sci.">
        <title>Chromosomal-level genome assembly of Melastoma candidum provides insights into trichome evolution.</title>
        <authorList>
            <person name="Zhong Y."/>
            <person name="Wu W."/>
            <person name="Sun C."/>
            <person name="Zou P."/>
            <person name="Liu Y."/>
            <person name="Dai S."/>
            <person name="Zhou R."/>
        </authorList>
    </citation>
    <scope>NUCLEOTIDE SEQUENCE [LARGE SCALE GENOMIC DNA]</scope>
</reference>
<keyword evidence="2" id="KW-1185">Reference proteome</keyword>
<dbReference type="EMBL" id="CM042882">
    <property type="protein sequence ID" value="KAI4380573.1"/>
    <property type="molecule type" value="Genomic_DNA"/>
</dbReference>
<organism evidence="1 2">
    <name type="scientific">Melastoma candidum</name>
    <dbReference type="NCBI Taxonomy" id="119954"/>
    <lineage>
        <taxon>Eukaryota</taxon>
        <taxon>Viridiplantae</taxon>
        <taxon>Streptophyta</taxon>
        <taxon>Embryophyta</taxon>
        <taxon>Tracheophyta</taxon>
        <taxon>Spermatophyta</taxon>
        <taxon>Magnoliopsida</taxon>
        <taxon>eudicotyledons</taxon>
        <taxon>Gunneridae</taxon>
        <taxon>Pentapetalae</taxon>
        <taxon>rosids</taxon>
        <taxon>malvids</taxon>
        <taxon>Myrtales</taxon>
        <taxon>Melastomataceae</taxon>
        <taxon>Melastomatoideae</taxon>
        <taxon>Melastomateae</taxon>
        <taxon>Melastoma</taxon>
    </lineage>
</organism>
<accession>A0ACB9RQ73</accession>